<evidence type="ECO:0000313" key="3">
    <source>
        <dbReference type="Proteomes" id="UP000712600"/>
    </source>
</evidence>
<organism evidence="2 3">
    <name type="scientific">Brassica cretica</name>
    <name type="common">Mustard</name>
    <dbReference type="NCBI Taxonomy" id="69181"/>
    <lineage>
        <taxon>Eukaryota</taxon>
        <taxon>Viridiplantae</taxon>
        <taxon>Streptophyta</taxon>
        <taxon>Embryophyta</taxon>
        <taxon>Tracheophyta</taxon>
        <taxon>Spermatophyta</taxon>
        <taxon>Magnoliopsida</taxon>
        <taxon>eudicotyledons</taxon>
        <taxon>Gunneridae</taxon>
        <taxon>Pentapetalae</taxon>
        <taxon>rosids</taxon>
        <taxon>malvids</taxon>
        <taxon>Brassicales</taxon>
        <taxon>Brassicaceae</taxon>
        <taxon>Brassiceae</taxon>
        <taxon>Brassica</taxon>
    </lineage>
</organism>
<comment type="caution">
    <text evidence="2">The sequence shown here is derived from an EMBL/GenBank/DDBJ whole genome shotgun (WGS) entry which is preliminary data.</text>
</comment>
<dbReference type="InterPro" id="IPR041469">
    <property type="entry name" value="Subtilisin-like_FN3"/>
</dbReference>
<proteinExistence type="predicted"/>
<evidence type="ECO:0000313" key="2">
    <source>
        <dbReference type="EMBL" id="KAF3505284.1"/>
    </source>
</evidence>
<accession>A0A8S9NJC1</accession>
<name>A0A8S9NJC1_BRACR</name>
<gene>
    <name evidence="2" type="ORF">F2Q69_00044144</name>
</gene>
<dbReference type="Pfam" id="PF17766">
    <property type="entry name" value="fn3_6"/>
    <property type="match status" value="1"/>
</dbReference>
<dbReference type="Proteomes" id="UP000712600">
    <property type="component" value="Unassembled WGS sequence"/>
</dbReference>
<dbReference type="AlphaFoldDB" id="A0A8S9NJC1"/>
<reference evidence="2" key="1">
    <citation type="submission" date="2019-12" db="EMBL/GenBank/DDBJ databases">
        <title>Genome sequencing and annotation of Brassica cretica.</title>
        <authorList>
            <person name="Studholme D.J."/>
            <person name="Sarris P."/>
        </authorList>
    </citation>
    <scope>NUCLEOTIDE SEQUENCE</scope>
    <source>
        <strain evidence="2">PFS-109/04</strain>
        <tissue evidence="2">Leaf</tissue>
    </source>
</reference>
<evidence type="ECO:0000259" key="1">
    <source>
        <dbReference type="Pfam" id="PF17766"/>
    </source>
</evidence>
<protein>
    <recommendedName>
        <fullName evidence="1">Subtilisin-like protease fibronectin type-III domain-containing protein</fullName>
    </recommendedName>
</protein>
<sequence>MNFNVSTLKIFACEAVTCTENILQRNLNYPSMSAKLSRSNSSFTITFNRTVTNVGTPNSTYKSKVPAGHGSTLGVKVSPSVLSMKSVNEKQSFTVTVSGSNVDPELPNFASLVWFDGTHNVRSPTVVYTDEASY</sequence>
<dbReference type="Gene3D" id="2.60.40.2310">
    <property type="match status" value="1"/>
</dbReference>
<dbReference type="EMBL" id="QGKX02001621">
    <property type="protein sequence ID" value="KAF3505284.1"/>
    <property type="molecule type" value="Genomic_DNA"/>
</dbReference>
<feature type="domain" description="Subtilisin-like protease fibronectin type-III" evidence="1">
    <location>
        <begin position="26"/>
        <end position="127"/>
    </location>
</feature>